<keyword evidence="4" id="KW-1185">Reference proteome</keyword>
<evidence type="ECO:0000313" key="1">
    <source>
        <dbReference type="EMBL" id="MDO7252558.1"/>
    </source>
</evidence>
<evidence type="ECO:0000313" key="2">
    <source>
        <dbReference type="EMBL" id="MDP2538425.1"/>
    </source>
</evidence>
<dbReference type="EMBL" id="JAUYZK010000001">
    <property type="protein sequence ID" value="MDP2538425.1"/>
    <property type="molecule type" value="Genomic_DNA"/>
</dbReference>
<protein>
    <submittedName>
        <fullName evidence="2">Uncharacterized protein</fullName>
    </submittedName>
</protein>
<gene>
    <name evidence="1" type="ORF">Q5I04_01310</name>
    <name evidence="2" type="ORF">Q5I06_01310</name>
</gene>
<dbReference type="RefSeq" id="WP_305516397.1">
    <property type="nucleotide sequence ID" value="NZ_JAUPEV010000001.1"/>
</dbReference>
<proteinExistence type="predicted"/>
<accession>A0AA90PIX1</accession>
<dbReference type="AlphaFoldDB" id="A0AA90PIX1"/>
<reference evidence="1 3" key="3">
    <citation type="journal article" date="2024" name="Syst. Appl. Microbiol.">
        <title>Helicobacter cappadocius sp. nov., from lizards: The first psychrotrophic Helicobacter species.</title>
        <authorList>
            <person name="Aydin F."/>
            <person name="Tarhane S."/>
            <person name="Karakaya E."/>
            <person name="Abay S."/>
            <person name="Kayman T."/>
            <person name="Guran O."/>
            <person name="Bozkurt E."/>
            <person name="Uzum N."/>
            <person name="Avci A."/>
            <person name="Olgun K."/>
            <person name="Jablonski D."/>
            <person name="Guran C."/>
            <person name="Burcin Saticioglu I."/>
        </authorList>
    </citation>
    <scope>NUCLEOTIDE SEQUENCE [LARGE SCALE GENOMIC DNA]</scope>
    <source>
        <strain evidence="1">Faydin-H75</strain>
        <strain evidence="3">faydin-H76</strain>
    </source>
</reference>
<organism evidence="2 3">
    <name type="scientific">Helicobacter cappadocius</name>
    <dbReference type="NCBI Taxonomy" id="3063998"/>
    <lineage>
        <taxon>Bacteria</taxon>
        <taxon>Pseudomonadati</taxon>
        <taxon>Campylobacterota</taxon>
        <taxon>Epsilonproteobacteria</taxon>
        <taxon>Campylobacterales</taxon>
        <taxon>Helicobacteraceae</taxon>
        <taxon>Helicobacter</taxon>
    </lineage>
</organism>
<evidence type="ECO:0000313" key="4">
    <source>
        <dbReference type="Proteomes" id="UP001240777"/>
    </source>
</evidence>
<dbReference type="Proteomes" id="UP001240777">
    <property type="component" value="Unassembled WGS sequence"/>
</dbReference>
<name>A0AA90PIX1_9HELI</name>
<dbReference type="EMBL" id="JAUPEV010000001">
    <property type="protein sequence ID" value="MDO7252558.1"/>
    <property type="molecule type" value="Genomic_DNA"/>
</dbReference>
<reference evidence="1" key="2">
    <citation type="submission" date="2023-07" db="EMBL/GenBank/DDBJ databases">
        <authorList>
            <person name="Aydin F."/>
            <person name="Tarhane S."/>
            <person name="Saticioglu I.B."/>
            <person name="Karakaya E."/>
            <person name="Abay S."/>
            <person name="Guran O."/>
            <person name="Bozkurt E."/>
            <person name="Uzum N."/>
            <person name="Olgun K."/>
            <person name="Jablonski D."/>
        </authorList>
    </citation>
    <scope>NUCLEOTIDE SEQUENCE</scope>
    <source>
        <strain evidence="1">Faydin-H75</strain>
    </source>
</reference>
<dbReference type="Proteomes" id="UP001177258">
    <property type="component" value="Unassembled WGS sequence"/>
</dbReference>
<reference evidence="2 4" key="1">
    <citation type="submission" date="2023-07" db="EMBL/GenBank/DDBJ databases">
        <title>Unpublished Manusciprt.</title>
        <authorList>
            <person name="Aydin F."/>
            <person name="Tarhane S."/>
            <person name="Saticioglu I.B."/>
            <person name="Karakaya E."/>
            <person name="Abay S."/>
            <person name="Guran O."/>
            <person name="Bozkurt E."/>
            <person name="Uzum N."/>
            <person name="Olgun K."/>
            <person name="Jablonski D."/>
        </authorList>
    </citation>
    <scope>NUCLEOTIDE SEQUENCE</scope>
    <source>
        <strain evidence="4">faydin-H75</strain>
        <strain evidence="2">Faydin-H76</strain>
    </source>
</reference>
<evidence type="ECO:0000313" key="3">
    <source>
        <dbReference type="Proteomes" id="UP001177258"/>
    </source>
</evidence>
<comment type="caution">
    <text evidence="2">The sequence shown here is derived from an EMBL/GenBank/DDBJ whole genome shotgun (WGS) entry which is preliminary data.</text>
</comment>
<sequence>MKIKIFTFCLFVMVFWGCANKLSMGYYSVLQKGYTFNANAPIVVIYDKNDLLSSGYVNAVVYGLQMQGFTSVYKEGDMPLSRAKNAVYMRVFRSIMPFPNVNYSFAAIDDGMLQSCYWYGSQFYCAPKANKTIALTGYSETLNYISTYHFTLDWYDLNIKKRVLYVDGSVNGKTCGYSMLFRDLISHTISRIDFTRPERYQYYSDLPYYWPCN</sequence>